<dbReference type="Pfam" id="PF00194">
    <property type="entry name" value="Carb_anhydrase"/>
    <property type="match status" value="2"/>
</dbReference>
<feature type="domain" description="Alpha-carbonic anhydrase" evidence="5">
    <location>
        <begin position="16"/>
        <end position="247"/>
    </location>
</feature>
<dbReference type="AlphaFoldDB" id="A0AAY5EAV2"/>
<feature type="region of interest" description="Disordered" evidence="2">
    <location>
        <begin position="23"/>
        <end position="42"/>
    </location>
</feature>
<evidence type="ECO:0000313" key="6">
    <source>
        <dbReference type="Ensembl" id="ENSEEEP00000054018.1"/>
    </source>
</evidence>
<dbReference type="Gene3D" id="3.10.200.10">
    <property type="entry name" value="Alpha carbonic anhydrase"/>
    <property type="match status" value="2"/>
</dbReference>
<sequence length="271" mass="29884">MNTKLVTFLIAFLLPTVRSAESSANSTTWPSTTPQHCNGTRQSPVNIETKNVKLDLSLVPFSFSGFDDSSALLHILNEGKTVKVFVNDSKVNVSKGGLADVYKTSQVHFHWGNGTFTGGSEHTLDGKQYQMEVYGSGNPNSWKNLTSYLTKITNFGNSAIILGDFTLDSLLQGVNRSKYYRYLGSLTTPSCNEAVVWTVFKDSIKVSQDLINLFSTTVHTNTSSDPLIFNNFRISQNLNGRVITQSSLATTPLHSTFISAVLLCAVLWWFC</sequence>
<evidence type="ECO:0000256" key="3">
    <source>
        <dbReference type="SAM" id="Phobius"/>
    </source>
</evidence>
<dbReference type="InterPro" id="IPR001148">
    <property type="entry name" value="CA_dom"/>
</dbReference>
<evidence type="ECO:0000256" key="1">
    <source>
        <dbReference type="ARBA" id="ARBA00010718"/>
    </source>
</evidence>
<dbReference type="GO" id="GO:0004089">
    <property type="term" value="F:carbonate dehydratase activity"/>
    <property type="evidence" value="ECO:0007669"/>
    <property type="project" value="InterPro"/>
</dbReference>
<evidence type="ECO:0000256" key="4">
    <source>
        <dbReference type="SAM" id="SignalP"/>
    </source>
</evidence>
<feature type="chain" id="PRO_5044260566" description="Alpha-carbonic anhydrase domain-containing protein" evidence="4">
    <location>
        <begin position="20"/>
        <end position="271"/>
    </location>
</feature>
<dbReference type="GO" id="GO:0008270">
    <property type="term" value="F:zinc ion binding"/>
    <property type="evidence" value="ECO:0007669"/>
    <property type="project" value="InterPro"/>
</dbReference>
<dbReference type="Ensembl" id="ENSEEET00000056440.1">
    <property type="protein sequence ID" value="ENSEEEP00000054018.1"/>
    <property type="gene ID" value="ENSEEEG00000020239.2"/>
</dbReference>
<dbReference type="Proteomes" id="UP000314983">
    <property type="component" value="Chromosome 14"/>
</dbReference>
<protein>
    <recommendedName>
        <fullName evidence="5">Alpha-carbonic anhydrase domain-containing protein</fullName>
    </recommendedName>
</protein>
<dbReference type="PANTHER" id="PTHR18952:SF200">
    <property type="entry name" value="CARBONIC ANHYDRASE"/>
    <property type="match status" value="1"/>
</dbReference>
<organism evidence="6 7">
    <name type="scientific">Electrophorus electricus</name>
    <name type="common">Electric eel</name>
    <name type="synonym">Gymnotus electricus</name>
    <dbReference type="NCBI Taxonomy" id="8005"/>
    <lineage>
        <taxon>Eukaryota</taxon>
        <taxon>Metazoa</taxon>
        <taxon>Chordata</taxon>
        <taxon>Craniata</taxon>
        <taxon>Vertebrata</taxon>
        <taxon>Euteleostomi</taxon>
        <taxon>Actinopterygii</taxon>
        <taxon>Neopterygii</taxon>
        <taxon>Teleostei</taxon>
        <taxon>Ostariophysi</taxon>
        <taxon>Gymnotiformes</taxon>
        <taxon>Gymnotoidei</taxon>
        <taxon>Gymnotidae</taxon>
        <taxon>Electrophorus</taxon>
    </lineage>
</organism>
<dbReference type="SMART" id="SM01057">
    <property type="entry name" value="Carb_anhydrase"/>
    <property type="match status" value="1"/>
</dbReference>
<reference evidence="6 7" key="1">
    <citation type="submission" date="2020-05" db="EMBL/GenBank/DDBJ databases">
        <title>Electrophorus electricus (electric eel) genome, fEleEle1, primary haplotype.</title>
        <authorList>
            <person name="Myers G."/>
            <person name="Meyer A."/>
            <person name="Fedrigo O."/>
            <person name="Formenti G."/>
            <person name="Rhie A."/>
            <person name="Tracey A."/>
            <person name="Sims Y."/>
            <person name="Jarvis E.D."/>
        </authorList>
    </citation>
    <scope>NUCLEOTIDE SEQUENCE [LARGE SCALE GENOMIC DNA]</scope>
</reference>
<keyword evidence="3" id="KW-0812">Transmembrane</keyword>
<dbReference type="InterPro" id="IPR023561">
    <property type="entry name" value="Carbonic_anhydrase_a-class"/>
</dbReference>
<keyword evidence="4" id="KW-0732">Signal</keyword>
<dbReference type="GeneTree" id="ENSGT00940000164039"/>
<reference evidence="6" key="2">
    <citation type="submission" date="2025-08" db="UniProtKB">
        <authorList>
            <consortium name="Ensembl"/>
        </authorList>
    </citation>
    <scope>IDENTIFICATION</scope>
</reference>
<reference evidence="6" key="3">
    <citation type="submission" date="2025-09" db="UniProtKB">
        <authorList>
            <consortium name="Ensembl"/>
        </authorList>
    </citation>
    <scope>IDENTIFICATION</scope>
</reference>
<name>A0AAY5EAV2_ELEEL</name>
<feature type="signal peptide" evidence="4">
    <location>
        <begin position="1"/>
        <end position="19"/>
    </location>
</feature>
<keyword evidence="3" id="KW-1133">Transmembrane helix</keyword>
<dbReference type="PROSITE" id="PS51144">
    <property type="entry name" value="ALPHA_CA_2"/>
    <property type="match status" value="1"/>
</dbReference>
<dbReference type="PANTHER" id="PTHR18952">
    <property type="entry name" value="CARBONIC ANHYDRASE"/>
    <property type="match status" value="1"/>
</dbReference>
<comment type="similarity">
    <text evidence="1">Belongs to the alpha-carbonic anhydrase family.</text>
</comment>
<dbReference type="InterPro" id="IPR036398">
    <property type="entry name" value="CA_dom_sf"/>
</dbReference>
<keyword evidence="7" id="KW-1185">Reference proteome</keyword>
<evidence type="ECO:0000313" key="7">
    <source>
        <dbReference type="Proteomes" id="UP000314983"/>
    </source>
</evidence>
<evidence type="ECO:0000259" key="5">
    <source>
        <dbReference type="PROSITE" id="PS51144"/>
    </source>
</evidence>
<feature type="transmembrane region" description="Helical" evidence="3">
    <location>
        <begin position="253"/>
        <end position="270"/>
    </location>
</feature>
<dbReference type="GO" id="GO:0005886">
    <property type="term" value="C:plasma membrane"/>
    <property type="evidence" value="ECO:0007669"/>
    <property type="project" value="TreeGrafter"/>
</dbReference>
<dbReference type="SUPFAM" id="SSF51069">
    <property type="entry name" value="Carbonic anhydrase"/>
    <property type="match status" value="1"/>
</dbReference>
<keyword evidence="3" id="KW-0472">Membrane</keyword>
<proteinExistence type="inferred from homology"/>
<evidence type="ECO:0000256" key="2">
    <source>
        <dbReference type="SAM" id="MobiDB-lite"/>
    </source>
</evidence>
<accession>A0AAY5EAV2</accession>
<gene>
    <name evidence="6" type="primary">LOC113591948</name>
</gene>